<reference evidence="4 5" key="1">
    <citation type="journal article" date="2009" name="Appl. Environ. Microbiol.">
        <title>Three genomes from the phylum Acidobacteria provide insight into the lifestyles of these microorganisms in soils.</title>
        <authorList>
            <person name="Ward N.L."/>
            <person name="Challacombe J.F."/>
            <person name="Janssen P.H."/>
            <person name="Henrissat B."/>
            <person name="Coutinho P.M."/>
            <person name="Wu M."/>
            <person name="Xie G."/>
            <person name="Haft D.H."/>
            <person name="Sait M."/>
            <person name="Badger J."/>
            <person name="Barabote R.D."/>
            <person name="Bradley B."/>
            <person name="Brettin T.S."/>
            <person name="Brinkac L.M."/>
            <person name="Bruce D."/>
            <person name="Creasy T."/>
            <person name="Daugherty S.C."/>
            <person name="Davidsen T.M."/>
            <person name="DeBoy R.T."/>
            <person name="Detter J.C."/>
            <person name="Dodson R.J."/>
            <person name="Durkin A.S."/>
            <person name="Ganapathy A."/>
            <person name="Gwinn-Giglio M."/>
            <person name="Han C.S."/>
            <person name="Khouri H."/>
            <person name="Kiss H."/>
            <person name="Kothari S.P."/>
            <person name="Madupu R."/>
            <person name="Nelson K.E."/>
            <person name="Nelson W.C."/>
            <person name="Paulsen I."/>
            <person name="Penn K."/>
            <person name="Ren Q."/>
            <person name="Rosovitz M.J."/>
            <person name="Selengut J.D."/>
            <person name="Shrivastava S."/>
            <person name="Sullivan S.A."/>
            <person name="Tapia R."/>
            <person name="Thompson L.S."/>
            <person name="Watkins K.L."/>
            <person name="Yang Q."/>
            <person name="Yu C."/>
            <person name="Zafar N."/>
            <person name="Zhou L."/>
            <person name="Kuske C.R."/>
        </authorList>
    </citation>
    <scope>NUCLEOTIDE SEQUENCE [LARGE SCALE GENOMIC DNA]</scope>
    <source>
        <strain evidence="5">ATCC 51196 / DSM 11244 / BCRC 80197 / JCM 7670 / NBRC 15755 / NCIMB 13165 / 161</strain>
    </source>
</reference>
<dbReference type="SUPFAM" id="SSF53335">
    <property type="entry name" value="S-adenosyl-L-methionine-dependent methyltransferases"/>
    <property type="match status" value="1"/>
</dbReference>
<proteinExistence type="predicted"/>
<evidence type="ECO:0000259" key="3">
    <source>
        <dbReference type="Pfam" id="PF10017"/>
    </source>
</evidence>
<dbReference type="NCBIfam" id="TIGR03438">
    <property type="entry name" value="egtD_ergothio"/>
    <property type="match status" value="1"/>
</dbReference>
<organism evidence="4 5">
    <name type="scientific">Acidobacterium capsulatum (strain ATCC 51196 / DSM 11244 / BCRC 80197 / JCM 7670 / NBRC 15755 / NCIMB 13165 / 161)</name>
    <dbReference type="NCBI Taxonomy" id="240015"/>
    <lineage>
        <taxon>Bacteria</taxon>
        <taxon>Pseudomonadati</taxon>
        <taxon>Acidobacteriota</taxon>
        <taxon>Terriglobia</taxon>
        <taxon>Terriglobales</taxon>
        <taxon>Acidobacteriaceae</taxon>
        <taxon>Acidobacterium</taxon>
    </lineage>
</organism>
<dbReference type="HOGENOM" id="CLU_049766_1_0_0"/>
<dbReference type="Gene3D" id="3.40.50.150">
    <property type="entry name" value="Vaccinia Virus protein VP39"/>
    <property type="match status" value="1"/>
</dbReference>
<name>C1F8E2_ACIC5</name>
<protein>
    <recommendedName>
        <fullName evidence="3">Histidine-specific methyltransferase SAM-dependent domain-containing protein</fullName>
    </recommendedName>
</protein>
<dbReference type="Pfam" id="PF10017">
    <property type="entry name" value="Methyltransf_33"/>
    <property type="match status" value="1"/>
</dbReference>
<evidence type="ECO:0000313" key="4">
    <source>
        <dbReference type="EMBL" id="ACO32684.1"/>
    </source>
</evidence>
<dbReference type="PANTHER" id="PTHR43397">
    <property type="entry name" value="ERGOTHIONEINE BIOSYNTHESIS PROTEIN 1"/>
    <property type="match status" value="1"/>
</dbReference>
<dbReference type="EMBL" id="CP001472">
    <property type="protein sequence ID" value="ACO32684.1"/>
    <property type="molecule type" value="Genomic_DNA"/>
</dbReference>
<dbReference type="PANTHER" id="PTHR43397:SF1">
    <property type="entry name" value="ERGOTHIONEINE BIOSYNTHESIS PROTEIN 1"/>
    <property type="match status" value="1"/>
</dbReference>
<dbReference type="GO" id="GO:0008168">
    <property type="term" value="F:methyltransferase activity"/>
    <property type="evidence" value="ECO:0007669"/>
    <property type="project" value="UniProtKB-KW"/>
</dbReference>
<dbReference type="InterPro" id="IPR035094">
    <property type="entry name" value="EgtD"/>
</dbReference>
<dbReference type="eggNOG" id="COG4301">
    <property type="taxonomic scope" value="Bacteria"/>
</dbReference>
<keyword evidence="5" id="KW-1185">Reference proteome</keyword>
<feature type="domain" description="Histidine-specific methyltransferase SAM-dependent" evidence="3">
    <location>
        <begin position="19"/>
        <end position="331"/>
    </location>
</feature>
<keyword evidence="2" id="KW-0808">Transferase</keyword>
<dbReference type="GO" id="GO:0032259">
    <property type="term" value="P:methylation"/>
    <property type="evidence" value="ECO:0007669"/>
    <property type="project" value="UniProtKB-KW"/>
</dbReference>
<evidence type="ECO:0000256" key="1">
    <source>
        <dbReference type="ARBA" id="ARBA00022603"/>
    </source>
</evidence>
<dbReference type="PIRSF" id="PIRSF018005">
    <property type="entry name" value="UCP018005"/>
    <property type="match status" value="1"/>
</dbReference>
<dbReference type="Proteomes" id="UP000002207">
    <property type="component" value="Chromosome"/>
</dbReference>
<dbReference type="AlphaFoldDB" id="C1F8E2"/>
<accession>C1F8E2</accession>
<dbReference type="KEGG" id="aca:ACP_1953"/>
<dbReference type="InterPro" id="IPR017804">
    <property type="entry name" value="MeTrfase_EgtD-like"/>
</dbReference>
<dbReference type="STRING" id="240015.ACP_1953"/>
<dbReference type="InterPro" id="IPR029063">
    <property type="entry name" value="SAM-dependent_MTases_sf"/>
</dbReference>
<dbReference type="InterPro" id="IPR051128">
    <property type="entry name" value="EgtD_Methyltrsf_superfamily"/>
</dbReference>
<dbReference type="RefSeq" id="WP_015897064.1">
    <property type="nucleotide sequence ID" value="NC_012483.1"/>
</dbReference>
<dbReference type="InterPro" id="IPR019257">
    <property type="entry name" value="MeTrfase_dom"/>
</dbReference>
<evidence type="ECO:0000256" key="2">
    <source>
        <dbReference type="ARBA" id="ARBA00022679"/>
    </source>
</evidence>
<keyword evidence="1" id="KW-0489">Methyltransferase</keyword>
<gene>
    <name evidence="4" type="ordered locus">ACP_1953</name>
</gene>
<sequence length="336" mass="36590">MSLAHAAPVLPAAAPSALGAEVLRGLTATPKTLSPWLFYDARGSELFEKITTLPEYYLTRTERAIFREHASEILATAAGDRRLALIELGAGTATKTGLLLKAALERQQSVTYCALDVSPSALEEARTTITSQFPGVTVETRVADYTENLSAIQPLKNSATRRLVLYIGSSIGNFDPADATGLLRRLRQRLAPGDHILLGADHAPGTGKDTATLLRAYDDASSVTAAFNRNALVRINRELDANFDLHAFRHIARWNPQHSRMEMHLESTRRQTVSVAALGLNLNFSPGETIHTENSYKFTPGSIAHLLADGGFTVTHSWTDARRWFGVYLASASPLQ</sequence>
<dbReference type="InParanoid" id="C1F8E2"/>
<dbReference type="OrthoDB" id="5289726at2"/>
<evidence type="ECO:0000313" key="5">
    <source>
        <dbReference type="Proteomes" id="UP000002207"/>
    </source>
</evidence>